<evidence type="ECO:0000313" key="3">
    <source>
        <dbReference type="EMBL" id="SIN64346.1"/>
    </source>
</evidence>
<dbReference type="RefSeq" id="WP_074237103.1">
    <property type="nucleotide sequence ID" value="NZ_FSRA01000001.1"/>
</dbReference>
<keyword evidence="4" id="KW-1185">Reference proteome</keyword>
<name>A0A1N6D0X3_9BACT</name>
<feature type="domain" description="SMP-30/Gluconolactonase/LRE-like region" evidence="2">
    <location>
        <begin position="40"/>
        <end position="281"/>
    </location>
</feature>
<dbReference type="Proteomes" id="UP000185003">
    <property type="component" value="Unassembled WGS sequence"/>
</dbReference>
<accession>A0A1N6D0X3</accession>
<keyword evidence="1" id="KW-0378">Hydrolase</keyword>
<evidence type="ECO:0000259" key="2">
    <source>
        <dbReference type="Pfam" id="PF08450"/>
    </source>
</evidence>
<sequence length="295" mass="32989">MKIIITLLLSTLAAYTYGQQNPDLVADNAKPVLVSKQFSFTEGPTPDKKGNIYFTDQPNNQIWKYDTDGKLSLFLDSAGRSNGLYFDKKGNLIACADDHNELWSITPSGKVTVIMKDYQGKKMNGPNDLWITAKNGIYFTDPYYQRKYWERKKPEIDSQRVYFLAPGKNQAVMVADNIKKPNGIVGSKDGKTLYVADIGDNKVYKYKINKDGSLSDPALFCNKGGDGITLDEKGNLYIAGNGIFVFNPKGEQILHIDVPEKWTANLCFGGKDRKTLFITASETVYTLQMKVKGVE</sequence>
<dbReference type="STRING" id="536979.SAMN04488055_0046"/>
<protein>
    <submittedName>
        <fullName evidence="3">Gluconolactonase</fullName>
    </submittedName>
</protein>
<dbReference type="AlphaFoldDB" id="A0A1N6D0X3"/>
<dbReference type="EMBL" id="FSRA01000001">
    <property type="protein sequence ID" value="SIN64346.1"/>
    <property type="molecule type" value="Genomic_DNA"/>
</dbReference>
<dbReference type="OrthoDB" id="241638at2"/>
<dbReference type="PANTHER" id="PTHR47572">
    <property type="entry name" value="LIPOPROTEIN-RELATED"/>
    <property type="match status" value="1"/>
</dbReference>
<dbReference type="SUPFAM" id="SSF63829">
    <property type="entry name" value="Calcium-dependent phosphotriesterase"/>
    <property type="match status" value="1"/>
</dbReference>
<gene>
    <name evidence="3" type="ORF">SAMN04488055_0046</name>
</gene>
<dbReference type="Pfam" id="PF08450">
    <property type="entry name" value="SGL"/>
    <property type="match status" value="1"/>
</dbReference>
<dbReference type="InterPro" id="IPR011042">
    <property type="entry name" value="6-blade_b-propeller_TolB-like"/>
</dbReference>
<evidence type="ECO:0000256" key="1">
    <source>
        <dbReference type="ARBA" id="ARBA00022801"/>
    </source>
</evidence>
<reference evidence="3 4" key="1">
    <citation type="submission" date="2016-11" db="EMBL/GenBank/DDBJ databases">
        <authorList>
            <person name="Jaros S."/>
            <person name="Januszkiewicz K."/>
            <person name="Wedrychowicz H."/>
        </authorList>
    </citation>
    <scope>NUCLEOTIDE SEQUENCE [LARGE SCALE GENOMIC DNA]</scope>
    <source>
        <strain evidence="3 4">DSM 24787</strain>
    </source>
</reference>
<dbReference type="Gene3D" id="2.120.10.30">
    <property type="entry name" value="TolB, C-terminal domain"/>
    <property type="match status" value="1"/>
</dbReference>
<dbReference type="GO" id="GO:0016787">
    <property type="term" value="F:hydrolase activity"/>
    <property type="evidence" value="ECO:0007669"/>
    <property type="project" value="UniProtKB-KW"/>
</dbReference>
<organism evidence="3 4">
    <name type="scientific">Chitinophaga niabensis</name>
    <dbReference type="NCBI Taxonomy" id="536979"/>
    <lineage>
        <taxon>Bacteria</taxon>
        <taxon>Pseudomonadati</taxon>
        <taxon>Bacteroidota</taxon>
        <taxon>Chitinophagia</taxon>
        <taxon>Chitinophagales</taxon>
        <taxon>Chitinophagaceae</taxon>
        <taxon>Chitinophaga</taxon>
    </lineage>
</organism>
<dbReference type="InterPro" id="IPR051262">
    <property type="entry name" value="SMP-30/CGR1_Lactonase"/>
</dbReference>
<dbReference type="InterPro" id="IPR013658">
    <property type="entry name" value="SGL"/>
</dbReference>
<evidence type="ECO:0000313" key="4">
    <source>
        <dbReference type="Proteomes" id="UP000185003"/>
    </source>
</evidence>
<dbReference type="PANTHER" id="PTHR47572:SF4">
    <property type="entry name" value="LACTONASE DRP35"/>
    <property type="match status" value="1"/>
</dbReference>
<proteinExistence type="predicted"/>